<name>A0AB37HVH4_9ACTN</name>
<dbReference type="SUPFAM" id="SSF46689">
    <property type="entry name" value="Homeodomain-like"/>
    <property type="match status" value="1"/>
</dbReference>
<protein>
    <submittedName>
        <fullName evidence="7">TetR/AcrR family transcriptional regulator</fullName>
    </submittedName>
</protein>
<proteinExistence type="predicted"/>
<organism evidence="7 8">
    <name type="scientific">Arachnia propionica</name>
    <dbReference type="NCBI Taxonomy" id="1750"/>
    <lineage>
        <taxon>Bacteria</taxon>
        <taxon>Bacillati</taxon>
        <taxon>Actinomycetota</taxon>
        <taxon>Actinomycetes</taxon>
        <taxon>Propionibacteriales</taxon>
        <taxon>Propionibacteriaceae</taxon>
        <taxon>Arachnia</taxon>
    </lineage>
</organism>
<keyword evidence="3" id="KW-0804">Transcription</keyword>
<evidence type="ECO:0000256" key="2">
    <source>
        <dbReference type="ARBA" id="ARBA00023125"/>
    </source>
</evidence>
<feature type="DNA-binding region" description="H-T-H motif" evidence="4">
    <location>
        <begin position="49"/>
        <end position="68"/>
    </location>
</feature>
<evidence type="ECO:0000313" key="8">
    <source>
        <dbReference type="Proteomes" id="UP000677180"/>
    </source>
</evidence>
<evidence type="ECO:0000313" key="7">
    <source>
        <dbReference type="EMBL" id="QUC11574.1"/>
    </source>
</evidence>
<evidence type="ECO:0000256" key="1">
    <source>
        <dbReference type="ARBA" id="ARBA00023015"/>
    </source>
</evidence>
<dbReference type="Proteomes" id="UP000677180">
    <property type="component" value="Chromosome"/>
</dbReference>
<dbReference type="PROSITE" id="PS50977">
    <property type="entry name" value="HTH_TETR_2"/>
    <property type="match status" value="1"/>
</dbReference>
<dbReference type="GO" id="GO:0000976">
    <property type="term" value="F:transcription cis-regulatory region binding"/>
    <property type="evidence" value="ECO:0007669"/>
    <property type="project" value="TreeGrafter"/>
</dbReference>
<dbReference type="Pfam" id="PF00440">
    <property type="entry name" value="TetR_N"/>
    <property type="match status" value="1"/>
</dbReference>
<evidence type="ECO:0000259" key="6">
    <source>
        <dbReference type="PROSITE" id="PS50977"/>
    </source>
</evidence>
<gene>
    <name evidence="7" type="ORF">J5A53_02405</name>
</gene>
<dbReference type="PANTHER" id="PTHR30055:SF234">
    <property type="entry name" value="HTH-TYPE TRANSCRIPTIONAL REGULATOR BETI"/>
    <property type="match status" value="1"/>
</dbReference>
<dbReference type="GO" id="GO:0003700">
    <property type="term" value="F:DNA-binding transcription factor activity"/>
    <property type="evidence" value="ECO:0007669"/>
    <property type="project" value="TreeGrafter"/>
</dbReference>
<evidence type="ECO:0000256" key="3">
    <source>
        <dbReference type="ARBA" id="ARBA00023163"/>
    </source>
</evidence>
<feature type="domain" description="HTH tetR-type" evidence="6">
    <location>
        <begin position="26"/>
        <end position="86"/>
    </location>
</feature>
<dbReference type="InterPro" id="IPR001647">
    <property type="entry name" value="HTH_TetR"/>
</dbReference>
<evidence type="ECO:0000256" key="4">
    <source>
        <dbReference type="PROSITE-ProRule" id="PRU00335"/>
    </source>
</evidence>
<feature type="region of interest" description="Disordered" evidence="5">
    <location>
        <begin position="1"/>
        <end position="26"/>
    </location>
</feature>
<dbReference type="EMBL" id="CP072385">
    <property type="protein sequence ID" value="QUC11574.1"/>
    <property type="molecule type" value="Genomic_DNA"/>
</dbReference>
<evidence type="ECO:0000256" key="5">
    <source>
        <dbReference type="SAM" id="MobiDB-lite"/>
    </source>
</evidence>
<reference evidence="7" key="1">
    <citation type="submission" date="2021-03" db="EMBL/GenBank/DDBJ databases">
        <title>Human Oral Microbial Genomes.</title>
        <authorList>
            <person name="Johnston C.D."/>
            <person name="Chen T."/>
            <person name="Dewhirst F.E."/>
        </authorList>
    </citation>
    <scope>NUCLEOTIDE SEQUENCE</scope>
    <source>
        <strain evidence="7">F0714</strain>
    </source>
</reference>
<feature type="compositionally biased region" description="Polar residues" evidence="5">
    <location>
        <begin position="1"/>
        <end position="11"/>
    </location>
</feature>
<dbReference type="RefSeq" id="WP_014847642.1">
    <property type="nucleotide sequence ID" value="NZ_CP040007.1"/>
</dbReference>
<keyword evidence="2 4" id="KW-0238">DNA-binding</keyword>
<dbReference type="InterPro" id="IPR050109">
    <property type="entry name" value="HTH-type_TetR-like_transc_reg"/>
</dbReference>
<dbReference type="InterPro" id="IPR009057">
    <property type="entry name" value="Homeodomain-like_sf"/>
</dbReference>
<accession>A0AB37HVH4</accession>
<dbReference type="Gene3D" id="1.10.357.10">
    <property type="entry name" value="Tetracycline Repressor, domain 2"/>
    <property type="match status" value="1"/>
</dbReference>
<dbReference type="AlphaFoldDB" id="A0AB37HVH4"/>
<sequence length="215" mass="23446">MSQVVTMNMQQPMPAPGTSLRERKKTAKQERILEAATRLFAEKGYEAVTTAEIAEAAEVGVGTLFRYAGSKAELLVAVMNSRFAEGIEAGLSEAAGGRAMAESIIAILRPFVEESMTHPENMLAYEREALFGSVEHREEATSSVSRVEQAILQVLLLHQAKPRDPSADLEDIAHTIYAVLYLDIVKVITGRSAMADLPARVRRSVDFLTGALLKT</sequence>
<dbReference type="PRINTS" id="PR00455">
    <property type="entry name" value="HTHTETR"/>
</dbReference>
<dbReference type="PANTHER" id="PTHR30055">
    <property type="entry name" value="HTH-TYPE TRANSCRIPTIONAL REGULATOR RUTR"/>
    <property type="match status" value="1"/>
</dbReference>
<keyword evidence="1" id="KW-0805">Transcription regulation</keyword>